<feature type="domain" description="ABM" evidence="1">
    <location>
        <begin position="4"/>
        <end position="100"/>
    </location>
</feature>
<evidence type="ECO:0000259" key="1">
    <source>
        <dbReference type="PROSITE" id="PS51725"/>
    </source>
</evidence>
<keyword evidence="3" id="KW-1185">Reference proteome</keyword>
<gene>
    <name evidence="2" type="ORF">ABGN05_04520</name>
</gene>
<evidence type="ECO:0000313" key="3">
    <source>
        <dbReference type="Proteomes" id="UP001556692"/>
    </source>
</evidence>
<protein>
    <submittedName>
        <fullName evidence="2">Antibiotic biosynthesis monooxygenase</fullName>
    </submittedName>
</protein>
<dbReference type="GO" id="GO:0004497">
    <property type="term" value="F:monooxygenase activity"/>
    <property type="evidence" value="ECO:0007669"/>
    <property type="project" value="UniProtKB-KW"/>
</dbReference>
<comment type="caution">
    <text evidence="2">The sequence shown here is derived from an EMBL/GenBank/DDBJ whole genome shotgun (WGS) entry which is preliminary data.</text>
</comment>
<dbReference type="EMBL" id="JBDPGJ010000001">
    <property type="protein sequence ID" value="MEX0404924.1"/>
    <property type="molecule type" value="Genomic_DNA"/>
</dbReference>
<keyword evidence="2" id="KW-0503">Monooxygenase</keyword>
<accession>A0ABV3SDV9</accession>
<dbReference type="Proteomes" id="UP001556692">
    <property type="component" value="Unassembled WGS sequence"/>
</dbReference>
<dbReference type="Gene3D" id="3.30.70.100">
    <property type="match status" value="1"/>
</dbReference>
<organism evidence="2 3">
    <name type="scientific">Aquibium pacificus</name>
    <dbReference type="NCBI Taxonomy" id="3153579"/>
    <lineage>
        <taxon>Bacteria</taxon>
        <taxon>Pseudomonadati</taxon>
        <taxon>Pseudomonadota</taxon>
        <taxon>Alphaproteobacteria</taxon>
        <taxon>Hyphomicrobiales</taxon>
        <taxon>Phyllobacteriaceae</taxon>
        <taxon>Aquibium</taxon>
    </lineage>
</organism>
<proteinExistence type="predicted"/>
<reference evidence="2 3" key="1">
    <citation type="submission" date="2024-05" db="EMBL/GenBank/DDBJ databases">
        <authorList>
            <person name="Jiang F."/>
        </authorList>
    </citation>
    <scope>NUCLEOTIDE SEQUENCE [LARGE SCALE GENOMIC DNA]</scope>
    <source>
        <strain evidence="2 3">LZ166</strain>
    </source>
</reference>
<dbReference type="InterPro" id="IPR007138">
    <property type="entry name" value="ABM_dom"/>
</dbReference>
<evidence type="ECO:0000313" key="2">
    <source>
        <dbReference type="EMBL" id="MEX0404924.1"/>
    </source>
</evidence>
<dbReference type="PROSITE" id="PS51725">
    <property type="entry name" value="ABM"/>
    <property type="match status" value="1"/>
</dbReference>
<dbReference type="InterPro" id="IPR011008">
    <property type="entry name" value="Dimeric_a/b-barrel"/>
</dbReference>
<dbReference type="SUPFAM" id="SSF54909">
    <property type="entry name" value="Dimeric alpha+beta barrel"/>
    <property type="match status" value="1"/>
</dbReference>
<dbReference type="Pfam" id="PF03992">
    <property type="entry name" value="ABM"/>
    <property type="match status" value="1"/>
</dbReference>
<sequence length="121" mass="13954">MEEFSIIVEYETEDGREDEFLQIIRDHARRTLEEEPGCLRFEVLKPVERSGAPIPNRIIVSEYYASYSAVESHENNPRLQRVRLAVAPLVKSRRLVLSKALQQRPAEHGIRPENLNAANDD</sequence>
<name>A0ABV3SDV9_9HYPH</name>
<dbReference type="RefSeq" id="WP_367952784.1">
    <property type="nucleotide sequence ID" value="NZ_JBDPGJ010000001.1"/>
</dbReference>
<keyword evidence="2" id="KW-0560">Oxidoreductase</keyword>